<feature type="compositionally biased region" description="Basic and acidic residues" evidence="5">
    <location>
        <begin position="131"/>
        <end position="144"/>
    </location>
</feature>
<dbReference type="OrthoDB" id="3996471at2759"/>
<evidence type="ECO:0000256" key="4">
    <source>
        <dbReference type="ARBA" id="ARBA00022839"/>
    </source>
</evidence>
<dbReference type="InterPro" id="IPR012337">
    <property type="entry name" value="RNaseH-like_sf"/>
</dbReference>
<dbReference type="InterPro" id="IPR034922">
    <property type="entry name" value="REX1-like_exo"/>
</dbReference>
<evidence type="ECO:0000256" key="3">
    <source>
        <dbReference type="ARBA" id="ARBA00022801"/>
    </source>
</evidence>
<dbReference type="GO" id="GO:0003676">
    <property type="term" value="F:nucleic acid binding"/>
    <property type="evidence" value="ECO:0007669"/>
    <property type="project" value="InterPro"/>
</dbReference>
<protein>
    <recommendedName>
        <fullName evidence="6">Exonuclease domain-containing protein</fullName>
    </recommendedName>
</protein>
<accession>A0A6A5UVT4</accession>
<dbReference type="SMART" id="SM00479">
    <property type="entry name" value="EXOIII"/>
    <property type="match status" value="1"/>
</dbReference>
<organism evidence="7 8">
    <name type="scientific">Bimuria novae-zelandiae CBS 107.79</name>
    <dbReference type="NCBI Taxonomy" id="1447943"/>
    <lineage>
        <taxon>Eukaryota</taxon>
        <taxon>Fungi</taxon>
        <taxon>Dikarya</taxon>
        <taxon>Ascomycota</taxon>
        <taxon>Pezizomycotina</taxon>
        <taxon>Dothideomycetes</taxon>
        <taxon>Pleosporomycetidae</taxon>
        <taxon>Pleosporales</taxon>
        <taxon>Massarineae</taxon>
        <taxon>Didymosphaeriaceae</taxon>
        <taxon>Bimuria</taxon>
    </lineage>
</organism>
<feature type="compositionally biased region" description="Polar residues" evidence="5">
    <location>
        <begin position="31"/>
        <end position="40"/>
    </location>
</feature>
<name>A0A6A5UVT4_9PLEO</name>
<feature type="domain" description="Exonuclease" evidence="6">
    <location>
        <begin position="411"/>
        <end position="589"/>
    </location>
</feature>
<comment type="similarity">
    <text evidence="1">Belongs to the REXO1/REXO3 family.</text>
</comment>
<sequence>MWPSAFSIFKGQACPLASSCQIPNCIFSHSQATAPTSSPTLAYRDSASNGRPPAKRLRLDHDEVPPTAQPTEVLSEAADPPIFTGLRASKTASMPSKQTTSTVSNPGQSVADGKIDNALPRSATKPVSPPPKKDGADVKPQPETEVKLLPRKLQNDPMSFAQRLARLKALHEQMVPFNKMVAKAVRPSTKALHLSENQLRKLAVDEEAKIAIENRAMYDNVIKHRLVAYKKMTQEQWVAARREAVAKESGDTPKKPQSKNVETGMSLKEEVVFLLTMYAPQNSLEAHGFVTKKPSPAEIEECRETQIISDFWEVCDRCGTRFQVFPERREKDGALTTGGKCRHHWGKKMWPRKTKGQESGPAKYACCNEPVGSEGCTESDTHVYKFTDVTRMSLVMPFIETPENPKVQPHTAVCFDCEMGYTTKGFELLRLTVISWPGHRPIIDVLVRPLGFILDLNTQWSGVTMDQFLNAKPYDPANPRPNRKDMRIVDSPYVARDLFLAHVSPTTPVLGHALENDLNAIRLIHPTIVDTVILYPTRSGLPYRHGLKTLAKQYLDMDIQQGGASGHDSYEDAKTTGELVRAKVALQWKKLKNEGWSIREDGVYPPLPVGLPPPAVSAAPSMIPSTKMADPNGNTATKRKLEDDDGDD</sequence>
<evidence type="ECO:0000313" key="7">
    <source>
        <dbReference type="EMBL" id="KAF1967882.1"/>
    </source>
</evidence>
<keyword evidence="8" id="KW-1185">Reference proteome</keyword>
<feature type="region of interest" description="Disordered" evidence="5">
    <location>
        <begin position="609"/>
        <end position="648"/>
    </location>
</feature>
<dbReference type="InterPro" id="IPR013520">
    <property type="entry name" value="Ribonucl_H"/>
</dbReference>
<dbReference type="InterPro" id="IPR047021">
    <property type="entry name" value="REXO1/3/4-like"/>
</dbReference>
<dbReference type="InterPro" id="IPR036397">
    <property type="entry name" value="RNaseH_sf"/>
</dbReference>
<dbReference type="AlphaFoldDB" id="A0A6A5UVT4"/>
<reference evidence="7" key="1">
    <citation type="journal article" date="2020" name="Stud. Mycol.">
        <title>101 Dothideomycetes genomes: a test case for predicting lifestyles and emergence of pathogens.</title>
        <authorList>
            <person name="Haridas S."/>
            <person name="Albert R."/>
            <person name="Binder M."/>
            <person name="Bloem J."/>
            <person name="Labutti K."/>
            <person name="Salamov A."/>
            <person name="Andreopoulos B."/>
            <person name="Baker S."/>
            <person name="Barry K."/>
            <person name="Bills G."/>
            <person name="Bluhm B."/>
            <person name="Cannon C."/>
            <person name="Castanera R."/>
            <person name="Culley D."/>
            <person name="Daum C."/>
            <person name="Ezra D."/>
            <person name="Gonzalez J."/>
            <person name="Henrissat B."/>
            <person name="Kuo A."/>
            <person name="Liang C."/>
            <person name="Lipzen A."/>
            <person name="Lutzoni F."/>
            <person name="Magnuson J."/>
            <person name="Mondo S."/>
            <person name="Nolan M."/>
            <person name="Ohm R."/>
            <person name="Pangilinan J."/>
            <person name="Park H.-J."/>
            <person name="Ramirez L."/>
            <person name="Alfaro M."/>
            <person name="Sun H."/>
            <person name="Tritt A."/>
            <person name="Yoshinaga Y."/>
            <person name="Zwiers L.-H."/>
            <person name="Turgeon B."/>
            <person name="Goodwin S."/>
            <person name="Spatafora J."/>
            <person name="Crous P."/>
            <person name="Grigoriev I."/>
        </authorList>
    </citation>
    <scope>NUCLEOTIDE SEQUENCE</scope>
    <source>
        <strain evidence="7">CBS 107.79</strain>
    </source>
</reference>
<dbReference type="EMBL" id="ML976727">
    <property type="protein sequence ID" value="KAF1967882.1"/>
    <property type="molecule type" value="Genomic_DNA"/>
</dbReference>
<dbReference type="CDD" id="cd06145">
    <property type="entry name" value="REX1_like"/>
    <property type="match status" value="1"/>
</dbReference>
<dbReference type="Gene3D" id="3.30.420.10">
    <property type="entry name" value="Ribonuclease H-like superfamily/Ribonuclease H"/>
    <property type="match status" value="1"/>
</dbReference>
<dbReference type="GO" id="GO:0005634">
    <property type="term" value="C:nucleus"/>
    <property type="evidence" value="ECO:0007669"/>
    <property type="project" value="TreeGrafter"/>
</dbReference>
<keyword evidence="2" id="KW-0540">Nuclease</keyword>
<evidence type="ECO:0000256" key="2">
    <source>
        <dbReference type="ARBA" id="ARBA00022722"/>
    </source>
</evidence>
<feature type="region of interest" description="Disordered" evidence="5">
    <location>
        <begin position="31"/>
        <end position="144"/>
    </location>
</feature>
<dbReference type="SUPFAM" id="SSF53098">
    <property type="entry name" value="Ribonuclease H-like"/>
    <property type="match status" value="1"/>
</dbReference>
<evidence type="ECO:0000256" key="5">
    <source>
        <dbReference type="SAM" id="MobiDB-lite"/>
    </source>
</evidence>
<evidence type="ECO:0000259" key="6">
    <source>
        <dbReference type="SMART" id="SM00479"/>
    </source>
</evidence>
<dbReference type="PANTHER" id="PTHR12801:SF112">
    <property type="entry name" value="RNA EXONUCLEASE 3"/>
    <property type="match status" value="1"/>
</dbReference>
<evidence type="ECO:0000313" key="8">
    <source>
        <dbReference type="Proteomes" id="UP000800036"/>
    </source>
</evidence>
<proteinExistence type="inferred from homology"/>
<keyword evidence="4" id="KW-0269">Exonuclease</keyword>
<dbReference type="Proteomes" id="UP000800036">
    <property type="component" value="Unassembled WGS sequence"/>
</dbReference>
<dbReference type="GO" id="GO:0004527">
    <property type="term" value="F:exonuclease activity"/>
    <property type="evidence" value="ECO:0007669"/>
    <property type="project" value="UniProtKB-KW"/>
</dbReference>
<dbReference type="PANTHER" id="PTHR12801">
    <property type="entry name" value="RNA EXONUCLEASE REXO1 / RECO3 FAMILY MEMBER-RELATED"/>
    <property type="match status" value="1"/>
</dbReference>
<feature type="compositionally biased region" description="Polar residues" evidence="5">
    <location>
        <begin position="90"/>
        <end position="108"/>
    </location>
</feature>
<keyword evidence="3" id="KW-0378">Hydrolase</keyword>
<gene>
    <name evidence="7" type="ORF">BU23DRAFT_282820</name>
</gene>
<evidence type="ECO:0000256" key="1">
    <source>
        <dbReference type="ARBA" id="ARBA00006357"/>
    </source>
</evidence>